<dbReference type="PANTHER" id="PTHR10788:SF75">
    <property type="entry name" value="SYNTHASE SUBUNIT OF TREHALOSE-6-PHOSPHATE SYNTHASE_PHOSPHATASE COMPLEX (EUROFUNG)"/>
    <property type="match status" value="1"/>
</dbReference>
<feature type="transmembrane region" description="Helical" evidence="6">
    <location>
        <begin position="230"/>
        <end position="252"/>
    </location>
</feature>
<dbReference type="FunFam" id="3.40.50.2000:FF:000007">
    <property type="entry name" value="Trehalose-6-phosphate synthase"/>
    <property type="match status" value="1"/>
</dbReference>
<feature type="compositionally biased region" description="Polar residues" evidence="5">
    <location>
        <begin position="442"/>
        <end position="451"/>
    </location>
</feature>
<dbReference type="VEuPathDB" id="FungiDB:ASPNIDRAFT2_1080687"/>
<dbReference type="VEuPathDB" id="FungiDB:M747DRAFT_291639"/>
<dbReference type="GO" id="GO:0003825">
    <property type="term" value="F:alpha,alpha-trehalose-phosphate synthase (UDP-forming) activity"/>
    <property type="evidence" value="ECO:0007669"/>
    <property type="project" value="UniProtKB-EC"/>
</dbReference>
<dbReference type="OrthoDB" id="755951at2759"/>
<feature type="compositionally biased region" description="Basic and acidic residues" evidence="5">
    <location>
        <begin position="429"/>
        <end position="441"/>
    </location>
</feature>
<dbReference type="VEuPathDB" id="FungiDB:M747DRAFT_291640"/>
<feature type="domain" description="Brl1/Brr6" evidence="7">
    <location>
        <begin position="228"/>
        <end position="361"/>
    </location>
</feature>
<dbReference type="EC" id="2.4.1.15" evidence="1"/>
<name>A0A100IKJ8_ASPNG</name>
<evidence type="ECO:0000259" key="7">
    <source>
        <dbReference type="SMART" id="SM01042"/>
    </source>
</evidence>
<gene>
    <name evidence="8" type="ORF">ABL_05588</name>
</gene>
<dbReference type="Pfam" id="PF10104">
    <property type="entry name" value="Brr6_like_C_C"/>
    <property type="match status" value="1"/>
</dbReference>
<dbReference type="AlphaFoldDB" id="A0A100IKJ8"/>
<feature type="region of interest" description="Disordered" evidence="5">
    <location>
        <begin position="369"/>
        <end position="392"/>
    </location>
</feature>
<dbReference type="EMBL" id="BCMY01000008">
    <property type="protein sequence ID" value="GAQ42927.1"/>
    <property type="molecule type" value="Genomic_DNA"/>
</dbReference>
<feature type="compositionally biased region" description="Basic and acidic residues" evidence="5">
    <location>
        <begin position="107"/>
        <end position="119"/>
    </location>
</feature>
<evidence type="ECO:0000313" key="8">
    <source>
        <dbReference type="EMBL" id="GAQ42927.1"/>
    </source>
</evidence>
<comment type="caution">
    <text evidence="8">The sequence shown here is derived from an EMBL/GenBank/DDBJ whole genome shotgun (WGS) entry which is preliminary data.</text>
</comment>
<accession>A0A100IKJ8</accession>
<reference evidence="9" key="1">
    <citation type="journal article" date="2016" name="Genome Announc.">
        <title>Draft genome sequence of Aspergillus niger strain An76.</title>
        <authorList>
            <person name="Gong W."/>
            <person name="Cheng Z."/>
            <person name="Zhang H."/>
            <person name="Liu L."/>
            <person name="Gao P."/>
            <person name="Wang L."/>
        </authorList>
    </citation>
    <scope>NUCLEOTIDE SEQUENCE [LARGE SCALE GENOMIC DNA]</scope>
    <source>
        <strain evidence="9">An76</strain>
    </source>
</reference>
<dbReference type="PaxDb" id="5061-CADANGAP00010936"/>
<dbReference type="CDD" id="cd03788">
    <property type="entry name" value="GT20_TPS"/>
    <property type="match status" value="1"/>
</dbReference>
<evidence type="ECO:0000256" key="5">
    <source>
        <dbReference type="SAM" id="MobiDB-lite"/>
    </source>
</evidence>
<keyword evidence="3" id="KW-0808">Transferase</keyword>
<evidence type="ECO:0000256" key="4">
    <source>
        <dbReference type="ARBA" id="ARBA00048039"/>
    </source>
</evidence>
<dbReference type="VEuPathDB" id="FungiDB:ASPNIDRAFT2_1099926"/>
<evidence type="ECO:0000256" key="3">
    <source>
        <dbReference type="ARBA" id="ARBA00022679"/>
    </source>
</evidence>
<dbReference type="SUPFAM" id="SSF53756">
    <property type="entry name" value="UDP-Glycosyltransferase/glycogen phosphorylase"/>
    <property type="match status" value="1"/>
</dbReference>
<dbReference type="VEuPathDB" id="FungiDB:ATCC64974_1970"/>
<dbReference type="VEuPathDB" id="FungiDB:ATCC64974_1960"/>
<dbReference type="InterPro" id="IPR001830">
    <property type="entry name" value="Glyco_trans_20"/>
</dbReference>
<dbReference type="Gene3D" id="3.40.50.2000">
    <property type="entry name" value="Glycogen Phosphorylase B"/>
    <property type="match status" value="2"/>
</dbReference>
<dbReference type="GO" id="GO:0005829">
    <property type="term" value="C:cytosol"/>
    <property type="evidence" value="ECO:0007669"/>
    <property type="project" value="TreeGrafter"/>
</dbReference>
<evidence type="ECO:0000256" key="2">
    <source>
        <dbReference type="ARBA" id="ARBA00022676"/>
    </source>
</evidence>
<keyword evidence="8" id="KW-0946">Virion</keyword>
<evidence type="ECO:0000256" key="1">
    <source>
        <dbReference type="ARBA" id="ARBA00012538"/>
    </source>
</evidence>
<dbReference type="FunFam" id="3.40.50.2000:FF:000208">
    <property type="entry name" value="Alpha,alpha-trehalose-phosphate synthase subunit, putative"/>
    <property type="match status" value="1"/>
</dbReference>
<organism evidence="8 9">
    <name type="scientific">Aspergillus niger</name>
    <dbReference type="NCBI Taxonomy" id="5061"/>
    <lineage>
        <taxon>Eukaryota</taxon>
        <taxon>Fungi</taxon>
        <taxon>Dikarya</taxon>
        <taxon>Ascomycota</taxon>
        <taxon>Pezizomycotina</taxon>
        <taxon>Eurotiomycetes</taxon>
        <taxon>Eurotiomycetidae</taxon>
        <taxon>Eurotiales</taxon>
        <taxon>Aspergillaceae</taxon>
        <taxon>Aspergillus</taxon>
        <taxon>Aspergillus subgen. Circumdati</taxon>
    </lineage>
</organism>
<protein>
    <recommendedName>
        <fullName evidence="1">alpha,alpha-trehalose-phosphate synthase (UDP-forming)</fullName>
        <ecNumber evidence="1">2.4.1.15</ecNumber>
    </recommendedName>
</protein>
<feature type="region of interest" description="Disordered" evidence="5">
    <location>
        <begin position="1"/>
        <end position="120"/>
    </location>
</feature>
<dbReference type="GO" id="GO:0004805">
    <property type="term" value="F:trehalose-phosphatase activity"/>
    <property type="evidence" value="ECO:0007669"/>
    <property type="project" value="TreeGrafter"/>
</dbReference>
<dbReference type="Pfam" id="PF00982">
    <property type="entry name" value="Glyco_transf_20"/>
    <property type="match status" value="1"/>
</dbReference>
<comment type="catalytic activity">
    <reaction evidence="4">
        <text>D-glucose 6-phosphate + UDP-alpha-D-glucose = alpha,alpha-trehalose 6-phosphate + UDP + H(+)</text>
        <dbReference type="Rhea" id="RHEA:18889"/>
        <dbReference type="ChEBI" id="CHEBI:15378"/>
        <dbReference type="ChEBI" id="CHEBI:58223"/>
        <dbReference type="ChEBI" id="CHEBI:58429"/>
        <dbReference type="ChEBI" id="CHEBI:58885"/>
        <dbReference type="ChEBI" id="CHEBI:61548"/>
        <dbReference type="EC" id="2.4.1.15"/>
    </reaction>
</comment>
<feature type="region of interest" description="Disordered" evidence="5">
    <location>
        <begin position="429"/>
        <end position="451"/>
    </location>
</feature>
<proteinExistence type="predicted"/>
<evidence type="ECO:0000256" key="6">
    <source>
        <dbReference type="SAM" id="Phobius"/>
    </source>
</evidence>
<dbReference type="VEuPathDB" id="FungiDB:An14g02190"/>
<evidence type="ECO:0000313" key="9">
    <source>
        <dbReference type="Proteomes" id="UP000068243"/>
    </source>
</evidence>
<dbReference type="GO" id="GO:0055088">
    <property type="term" value="P:lipid homeostasis"/>
    <property type="evidence" value="ECO:0007669"/>
    <property type="project" value="InterPro"/>
</dbReference>
<keyword evidence="8" id="KW-0261">Viral envelope protein</keyword>
<dbReference type="GO" id="GO:0005946">
    <property type="term" value="C:alpha,alpha-trehalose-phosphate synthase complex (UDP-forming)"/>
    <property type="evidence" value="ECO:0007669"/>
    <property type="project" value="TreeGrafter"/>
</dbReference>
<dbReference type="GO" id="GO:0005992">
    <property type="term" value="P:trehalose biosynthetic process"/>
    <property type="evidence" value="ECO:0007669"/>
    <property type="project" value="InterPro"/>
</dbReference>
<keyword evidence="6" id="KW-0812">Transmembrane</keyword>
<feature type="compositionally biased region" description="Basic and acidic residues" evidence="5">
    <location>
        <begin position="163"/>
        <end position="181"/>
    </location>
</feature>
<dbReference type="GO" id="GO:0034605">
    <property type="term" value="P:cellular response to heat"/>
    <property type="evidence" value="ECO:0007669"/>
    <property type="project" value="TreeGrafter"/>
</dbReference>
<dbReference type="PANTHER" id="PTHR10788">
    <property type="entry name" value="TREHALOSE-6-PHOSPHATE SYNTHASE"/>
    <property type="match status" value="1"/>
</dbReference>
<dbReference type="VEuPathDB" id="FungiDB:An14g02180"/>
<dbReference type="Proteomes" id="UP000068243">
    <property type="component" value="Unassembled WGS sequence"/>
</dbReference>
<dbReference type="InterPro" id="IPR018767">
    <property type="entry name" value="Brl1/Brr6_dom"/>
</dbReference>
<sequence>MDKRTAESPMDFEWQTRAPGDVTSPFYQLSMQHDNQKKRPHSIFDSPEKKTMPALREPNSQPFLFSQTKTQQPPATPKPFFNQSAFMTPRKFDVDFSSGAENMSSPEHADNEDTPEQPKAHRNSLFSMYGRFAPSPGRGEIPRVSHYSNALARRVQKRRRRDKALDLQLRRDSDDESDRPSSSELKPTKQRQKPGPGQPETTQTGSRLTSFSDFFALLEAHPNVPSILSWWAQLVVNLSLFSLAVYVVFGFVSAIRAEFEQAAEEVSDTILAEMAACAKSYVDNRCAGGDRLPALESVCENWERCMNRDPAKVGRAKVSAHTMAVIINSFIDPISWKAIMFFLATISTVTVVSNWSFRSFRNRLNQHDYSAPPSYSRQSSAQHHPSLAPPQYPYQHNSIGYMGAPNQGATGFEKPDAPLMLEQATTKDFVSERTRDRESRMRTPSPSKRMSMTKRNLIVVSNRLPLSLKKVDGGYESSLSSGGLVTSLSGLTKTTTFSWFGWPGIDVTDEKEQGQIRQSLDEHNAVPIFLDNELANNHYNNFSSAYHPVAYISPKINAILWPILHYQSGINFEDGPWEAYQRVNEIFADTIAEAAKPGSLIWVHDYHLMLLPRLLRDRLAGKNCAIGFSLHTPFPAGDFWRGLPVQKELLRGLLASDVIGFHTDEYKRNFVLCAETLADAKVKESGTLEYEGHEVVAEKFIVGIDPQKFTDALQNEEVQNRIRELQRRYSGMKVIVGVDRLDYIKGLDQKLKGYDAFLDQYPELSNKVVLIQVAVPSREDVKEYQDLETELSTMAGRINGKHSTADGCPLIYMHRSVNFSELTALYSVADACLLTSTRDGMNLVSFEYVACQAQRHGVLLLSEFAGAASFMKEGCITFHPANMSEMVDAIHQAVTMSDEDRKSRYETLRHFIETNTSAKWGESFIETLTKHVDGEN</sequence>
<feature type="transmembrane region" description="Helical" evidence="6">
    <location>
        <begin position="338"/>
        <end position="357"/>
    </location>
</feature>
<keyword evidence="6" id="KW-1133">Transmembrane helix</keyword>
<feature type="compositionally biased region" description="Polar residues" evidence="5">
    <location>
        <begin position="373"/>
        <end position="383"/>
    </location>
</feature>
<feature type="region of interest" description="Disordered" evidence="5">
    <location>
        <begin position="151"/>
        <end position="206"/>
    </location>
</feature>
<keyword evidence="6" id="KW-0472">Membrane</keyword>
<keyword evidence="2" id="KW-0328">Glycosyltransferase</keyword>
<dbReference type="GO" id="GO:0031965">
    <property type="term" value="C:nuclear membrane"/>
    <property type="evidence" value="ECO:0007669"/>
    <property type="project" value="InterPro"/>
</dbReference>
<dbReference type="SMART" id="SM01042">
    <property type="entry name" value="Brr6_like_C_C"/>
    <property type="match status" value="1"/>
</dbReference>